<dbReference type="Proteomes" id="UP000765509">
    <property type="component" value="Unassembled WGS sequence"/>
</dbReference>
<gene>
    <name evidence="2" type="ORF">O181_059710</name>
</gene>
<keyword evidence="3" id="KW-1185">Reference proteome</keyword>
<proteinExistence type="predicted"/>
<dbReference type="InterPro" id="IPR054722">
    <property type="entry name" value="PolX-like_BBD"/>
</dbReference>
<evidence type="ECO:0000259" key="1">
    <source>
        <dbReference type="Pfam" id="PF22936"/>
    </source>
</evidence>
<evidence type="ECO:0000313" key="3">
    <source>
        <dbReference type="Proteomes" id="UP000765509"/>
    </source>
</evidence>
<dbReference type="Pfam" id="PF22936">
    <property type="entry name" value="Pol_BBD"/>
    <property type="match status" value="1"/>
</dbReference>
<protein>
    <recommendedName>
        <fullName evidence="1">Retrovirus-related Pol polyprotein from transposon TNT 1-94-like beta-barrel domain-containing protein</fullName>
    </recommendedName>
</protein>
<dbReference type="EMBL" id="AVOT02027778">
    <property type="protein sequence ID" value="MBW0519995.1"/>
    <property type="molecule type" value="Genomic_DNA"/>
</dbReference>
<sequence length="195" mass="20938">MGAEEPDIDILKVDLGKANGFEGCLVCDSGESHSLTGNLQALYRYKKLTRPILLSVAMKCTGCRSYIEGIGSLIFKQEGGSTVVLNGVFYSPDASCTLISPAAVIQAGAILSSESNDILICNNSHIPILRARLCKNKMKSEMPPFLTNHLNLLRADDRNEGGELHGTGGSPITIMIGKIVETQGNVQESSCDFLY</sequence>
<dbReference type="OrthoDB" id="2517084at2759"/>
<feature type="domain" description="Retrovirus-related Pol polyprotein from transposon TNT 1-94-like beta-barrel" evidence="1">
    <location>
        <begin position="26"/>
        <end position="108"/>
    </location>
</feature>
<comment type="caution">
    <text evidence="2">The sequence shown here is derived from an EMBL/GenBank/DDBJ whole genome shotgun (WGS) entry which is preliminary data.</text>
</comment>
<evidence type="ECO:0000313" key="2">
    <source>
        <dbReference type="EMBL" id="MBW0519995.1"/>
    </source>
</evidence>
<organism evidence="2 3">
    <name type="scientific">Austropuccinia psidii MF-1</name>
    <dbReference type="NCBI Taxonomy" id="1389203"/>
    <lineage>
        <taxon>Eukaryota</taxon>
        <taxon>Fungi</taxon>
        <taxon>Dikarya</taxon>
        <taxon>Basidiomycota</taxon>
        <taxon>Pucciniomycotina</taxon>
        <taxon>Pucciniomycetes</taxon>
        <taxon>Pucciniales</taxon>
        <taxon>Sphaerophragmiaceae</taxon>
        <taxon>Austropuccinia</taxon>
    </lineage>
</organism>
<accession>A0A9Q3EIZ0</accession>
<name>A0A9Q3EIZ0_9BASI</name>
<reference evidence="2" key="1">
    <citation type="submission" date="2021-03" db="EMBL/GenBank/DDBJ databases">
        <title>Draft genome sequence of rust myrtle Austropuccinia psidii MF-1, a brazilian biotype.</title>
        <authorList>
            <person name="Quecine M.C."/>
            <person name="Pachon D.M.R."/>
            <person name="Bonatelli M.L."/>
            <person name="Correr F.H."/>
            <person name="Franceschini L.M."/>
            <person name="Leite T.F."/>
            <person name="Margarido G.R.A."/>
            <person name="Almeida C.A."/>
            <person name="Ferrarezi J.A."/>
            <person name="Labate C.A."/>
        </authorList>
    </citation>
    <scope>NUCLEOTIDE SEQUENCE</scope>
    <source>
        <strain evidence="2">MF-1</strain>
    </source>
</reference>
<dbReference type="AlphaFoldDB" id="A0A9Q3EIZ0"/>